<feature type="compositionally biased region" description="Polar residues" evidence="4">
    <location>
        <begin position="217"/>
        <end position="246"/>
    </location>
</feature>
<evidence type="ECO:0000256" key="4">
    <source>
        <dbReference type="SAM" id="MobiDB-lite"/>
    </source>
</evidence>
<feature type="domain" description="A20-type" evidence="5">
    <location>
        <begin position="12"/>
        <end position="46"/>
    </location>
</feature>
<keyword evidence="2" id="KW-0863">Zinc-finger</keyword>
<dbReference type="PROSITE" id="PS51036">
    <property type="entry name" value="ZF_A20"/>
    <property type="match status" value="1"/>
</dbReference>
<dbReference type="GO" id="GO:0008270">
    <property type="term" value="F:zinc ion binding"/>
    <property type="evidence" value="ECO:0007669"/>
    <property type="project" value="UniProtKB-KW"/>
</dbReference>
<proteinExistence type="predicted"/>
<keyword evidence="7" id="KW-1185">Reference proteome</keyword>
<dbReference type="InterPro" id="IPR002653">
    <property type="entry name" value="Znf_A20"/>
</dbReference>
<evidence type="ECO:0000256" key="2">
    <source>
        <dbReference type="ARBA" id="ARBA00022771"/>
    </source>
</evidence>
<evidence type="ECO:0000313" key="7">
    <source>
        <dbReference type="Proteomes" id="UP000250275"/>
    </source>
</evidence>
<organism evidence="6 7">
    <name type="scientific">Eufriesea mexicana</name>
    <dbReference type="NCBI Taxonomy" id="516756"/>
    <lineage>
        <taxon>Eukaryota</taxon>
        <taxon>Metazoa</taxon>
        <taxon>Ecdysozoa</taxon>
        <taxon>Arthropoda</taxon>
        <taxon>Hexapoda</taxon>
        <taxon>Insecta</taxon>
        <taxon>Pterygota</taxon>
        <taxon>Neoptera</taxon>
        <taxon>Endopterygota</taxon>
        <taxon>Hymenoptera</taxon>
        <taxon>Apocrita</taxon>
        <taxon>Aculeata</taxon>
        <taxon>Apoidea</taxon>
        <taxon>Anthophila</taxon>
        <taxon>Apidae</taxon>
        <taxon>Eufriesea</taxon>
    </lineage>
</organism>
<dbReference type="Proteomes" id="UP000250275">
    <property type="component" value="Unassembled WGS sequence"/>
</dbReference>
<feature type="region of interest" description="Disordered" evidence="4">
    <location>
        <begin position="213"/>
        <end position="310"/>
    </location>
</feature>
<accession>A0A310SHQ4</accession>
<keyword evidence="1" id="KW-0479">Metal-binding</keyword>
<dbReference type="SUPFAM" id="SSF57716">
    <property type="entry name" value="Glucocorticoid receptor-like (DNA-binding domain)"/>
    <property type="match status" value="1"/>
</dbReference>
<dbReference type="GO" id="GO:0003677">
    <property type="term" value="F:DNA binding"/>
    <property type="evidence" value="ECO:0007669"/>
    <property type="project" value="InterPro"/>
</dbReference>
<dbReference type="OrthoDB" id="300289at2759"/>
<dbReference type="AlphaFoldDB" id="A0A310SHQ4"/>
<reference evidence="6 7" key="1">
    <citation type="submission" date="2015-07" db="EMBL/GenBank/DDBJ databases">
        <title>The genome of Eufriesea mexicana.</title>
        <authorList>
            <person name="Pan H."/>
            <person name="Kapheim K."/>
        </authorList>
    </citation>
    <scope>NUCLEOTIDE SEQUENCE [LARGE SCALE GENOMIC DNA]</scope>
    <source>
        <strain evidence="6">0111107269</strain>
        <tissue evidence="6">Whole body</tissue>
    </source>
</reference>
<protein>
    <submittedName>
        <fullName evidence="6">Rab5 GDP/GTP exchange factor</fullName>
    </submittedName>
</protein>
<dbReference type="Pfam" id="PF01754">
    <property type="entry name" value="zf-A20"/>
    <property type="match status" value="1"/>
</dbReference>
<evidence type="ECO:0000259" key="5">
    <source>
        <dbReference type="PROSITE" id="PS51036"/>
    </source>
</evidence>
<dbReference type="Gene3D" id="1.20.5.4770">
    <property type="match status" value="1"/>
</dbReference>
<dbReference type="SMART" id="SM00259">
    <property type="entry name" value="ZnF_A20"/>
    <property type="match status" value="1"/>
</dbReference>
<evidence type="ECO:0000256" key="1">
    <source>
        <dbReference type="ARBA" id="ARBA00022723"/>
    </source>
</evidence>
<evidence type="ECO:0000313" key="6">
    <source>
        <dbReference type="EMBL" id="OAD62120.1"/>
    </source>
</evidence>
<gene>
    <name evidence="6" type="ORF">WN48_06975</name>
</gene>
<keyword evidence="3" id="KW-0862">Zinc</keyword>
<evidence type="ECO:0000256" key="3">
    <source>
        <dbReference type="ARBA" id="ARBA00022833"/>
    </source>
</evidence>
<sequence>MYSTKTPSLRTDEADLKCKNGCGFYGNAEGKGYCSKCHREYFQKQRSQTECNVHAQGYDFASSNKSALNAHQRYEEKKVQEKEYKLLNISFHKPVAKHWTTCLEILIDTFAAYPLSDPDRLLLDPLASSNSIPPTEKRLLLSRNAFIYSSTVAADVVGTKWSTFAADVNDDVSDFVDVKHMEISGKFRVTSSRQRAIGFGTTKALKIKITLRRGPPRTSSGNSGLKASSQSLRLDTENTACPQSKFDTFPGSNGWPKLRGVRGGGSPEARGRSRVNPTAMDKRTSSSPLPSDVVGTTFSQEKGRGYGEGSVMVDRKTNKRYAPRDYGNMYDEDSYVSRGKAFALDLSEESEDLARHRYLN</sequence>
<dbReference type="EMBL" id="KQ759888">
    <property type="protein sequence ID" value="OAD62120.1"/>
    <property type="molecule type" value="Genomic_DNA"/>
</dbReference>
<feature type="compositionally biased region" description="Polar residues" evidence="4">
    <location>
        <begin position="285"/>
        <end position="300"/>
    </location>
</feature>
<name>A0A310SHQ4_9HYME</name>